<evidence type="ECO:0000313" key="1">
    <source>
        <dbReference type="EMBL" id="MCT2563939.1"/>
    </source>
</evidence>
<dbReference type="RefSeq" id="WP_259840491.1">
    <property type="nucleotide sequence ID" value="NZ_JAOAMU010000006.1"/>
</dbReference>
<keyword evidence="2" id="KW-1185">Reference proteome</keyword>
<protein>
    <submittedName>
        <fullName evidence="1">Uncharacterized protein</fullName>
    </submittedName>
</protein>
<gene>
    <name evidence="1" type="ORF">N0B48_18770</name>
</gene>
<organism evidence="1 2">
    <name type="scientific">Chryseobacterium herbae</name>
    <dbReference type="NCBI Taxonomy" id="2976476"/>
    <lineage>
        <taxon>Bacteria</taxon>
        <taxon>Pseudomonadati</taxon>
        <taxon>Bacteroidota</taxon>
        <taxon>Flavobacteriia</taxon>
        <taxon>Flavobacteriales</taxon>
        <taxon>Weeksellaceae</taxon>
        <taxon>Chryseobacterium group</taxon>
        <taxon>Chryseobacterium</taxon>
    </lineage>
</organism>
<dbReference type="Gene3D" id="2.115.10.20">
    <property type="entry name" value="Glycosyl hydrolase domain, family 43"/>
    <property type="match status" value="1"/>
</dbReference>
<dbReference type="Proteomes" id="UP001525566">
    <property type="component" value="Unassembled WGS sequence"/>
</dbReference>
<sequence>MAKISKLNLRQLFARGLKPAQEAFYNFFDSFWHKDELIEIASVKNLQSELSNKLDTGAKDTLIAAFDQAVENMTELAQSAYKGIAEASTTPPAIGVFWYRVEDGNSTTFTHFLNSSGVAIQTVATDFKDVNDNYYDVSLEINDNIAKKVKKLRPAVGFSENEFNSLAEDLGEIKVSLISKNLADVNLPSSVASGIGTSIFTMQLNSPQKIRLLRIKVATTGLGKFTCRRGTSTLTIKSDVPLNAGWNNVTVDFEALSSDYIGYSTLNSTSDLTYTDAGNGTYYTVNGSNQIVEHPGNIGLEVFNGIYDGNKFKDIIGIKPVGTNDFNRLKRLSKPVLQESDHGVVSVFNLPATEDLMSNNKINVNGSVSGNFSINEGYNFSLGFIVRFPNKYTSNKNISIINCGSFALTIYAGTSGIGVFKDGESNGIAYDYGNKDVYFVVKGNAYFIAIWVDGREIGFFNKGKKVSSINCNFPVPDNQVLKNITLWDREISKERLTDWMASLNPFKLSSPQDKFFPAQGIQMSNHLLEGNTKFFIPGEQTVVKFKGKYFMYFTAANGTPDVFIEAGIAVAISGRPDGGFMMHSNYVVIGGLEHAEHNTAGVPSAMAAWAGVVNDYVYVFAAMDYNSPSEGGKIFKSSDGVNFTFVRNITTEEGDIPYLANVGMCTTKVDGFYYGIIEGKLSGSAPWSLFLVKSENFEGPYTVVQNLPSLNIFGSSGGPDLMRSVNDDRWICVYHACHNTSGTAFAPTDIFYAECKDLEPINWIKKGRVLAINDELEYYNAFNCDQVATPGIIEENGVTYMNYVLAQNSPTLHCQIRSVKFNGTKEELFGLVPD</sequence>
<proteinExistence type="predicted"/>
<accession>A0ABT2IYL6</accession>
<reference evidence="1 2" key="1">
    <citation type="submission" date="2022-09" db="EMBL/GenBank/DDBJ databases">
        <title>Chryseobacterium oleae sp.nov., isolated from the inter-root soil of Pyrola calliantha H. Andr. in Tibet.</title>
        <authorList>
            <person name="Li Z."/>
        </authorList>
    </citation>
    <scope>NUCLEOTIDE SEQUENCE [LARGE SCALE GENOMIC DNA]</scope>
    <source>
        <strain evidence="2">pc1-10</strain>
    </source>
</reference>
<evidence type="ECO:0000313" key="2">
    <source>
        <dbReference type="Proteomes" id="UP001525566"/>
    </source>
</evidence>
<dbReference type="EMBL" id="JAOAMU010000006">
    <property type="protein sequence ID" value="MCT2563939.1"/>
    <property type="molecule type" value="Genomic_DNA"/>
</dbReference>
<name>A0ABT2IYL6_9FLAO</name>
<comment type="caution">
    <text evidence="1">The sequence shown here is derived from an EMBL/GenBank/DDBJ whole genome shotgun (WGS) entry which is preliminary data.</text>
</comment>
<dbReference type="InterPro" id="IPR023296">
    <property type="entry name" value="Glyco_hydro_beta-prop_sf"/>
</dbReference>
<dbReference type="SUPFAM" id="SSF75005">
    <property type="entry name" value="Arabinanase/levansucrase/invertase"/>
    <property type="match status" value="2"/>
</dbReference>